<keyword evidence="2" id="KW-0456">Lyase</keyword>
<dbReference type="EMBL" id="LN853592">
    <property type="protein sequence ID" value="CRY96230.1"/>
    <property type="molecule type" value="Genomic_DNA"/>
</dbReference>
<dbReference type="PANTHER" id="PTHR10067:SF13">
    <property type="entry name" value="PHOSPHATIDYLSERINE DECARBOXYLASE"/>
    <property type="match status" value="1"/>
</dbReference>
<sequence>MFFLSSLFLSVFSCVLLFRALYFRLNRHVCHLADSLHADRTEVAVFPLLGAVDHFLNTTDYHRQHAPVGGKVIESREIQGVTYLGVQAVPIEGDAKGRTHIVRRKLNALDEPGYEFMQMRGLVVIQSKIGKVAILPMGMAQVSSIVVTAKKGTTLAKGDEISYFQFGDSDIVLVFERASNVSITAQPGVHYNSGTRIAMAYPVGE</sequence>
<dbReference type="PANTHER" id="PTHR10067">
    <property type="entry name" value="PHOSPHATIDYLSERINE DECARBOXYLASE"/>
    <property type="match status" value="1"/>
</dbReference>
<dbReference type="GO" id="GO:0004609">
    <property type="term" value="F:phosphatidylserine decarboxylase activity"/>
    <property type="evidence" value="ECO:0007669"/>
    <property type="project" value="InterPro"/>
</dbReference>
<evidence type="ECO:0008006" key="4">
    <source>
        <dbReference type="Google" id="ProtNLM"/>
    </source>
</evidence>
<dbReference type="AlphaFoldDB" id="A0A0H5Q488"/>
<dbReference type="Pfam" id="PF02666">
    <property type="entry name" value="PS_Dcarbxylase"/>
    <property type="match status" value="1"/>
</dbReference>
<reference evidence="3" key="1">
    <citation type="submission" date="2015-06" db="EMBL/GenBank/DDBJ databases">
        <authorList>
            <person name="Joergensen T."/>
        </authorList>
    </citation>
    <scope>NUCLEOTIDE SEQUENCE</scope>
    <source>
        <strain evidence="3">RGFK0999</strain>
    </source>
</reference>
<reference evidence="3" key="2">
    <citation type="submission" date="2015-07" db="EMBL/GenBank/DDBJ databases">
        <title>Plasmids, circular viruses and viroids from rat gut.</title>
        <authorList>
            <person name="Jorgensen T.J."/>
            <person name="Hansen M.A."/>
            <person name="Xu Z."/>
            <person name="Tabak M.A."/>
            <person name="Sorensen S.J."/>
            <person name="Hansen L.H."/>
        </authorList>
    </citation>
    <scope>NUCLEOTIDE SEQUENCE</scope>
    <source>
        <strain evidence="3">RGFK0999</strain>
    </source>
</reference>
<proteinExistence type="predicted"/>
<dbReference type="InterPro" id="IPR003817">
    <property type="entry name" value="PS_Dcarbxylase"/>
</dbReference>
<name>A0A0H5Q488_9ZZZZ</name>
<protein>
    <recommendedName>
        <fullName evidence="4">Phosphatidylserine decarboxylase</fullName>
    </recommendedName>
</protein>
<evidence type="ECO:0000256" key="2">
    <source>
        <dbReference type="ARBA" id="ARBA00023239"/>
    </source>
</evidence>
<dbReference type="GO" id="GO:0008654">
    <property type="term" value="P:phospholipid biosynthetic process"/>
    <property type="evidence" value="ECO:0007669"/>
    <property type="project" value="InterPro"/>
</dbReference>
<evidence type="ECO:0000313" key="3">
    <source>
        <dbReference type="EMBL" id="CRY96230.1"/>
    </source>
</evidence>
<evidence type="ECO:0000256" key="1">
    <source>
        <dbReference type="ARBA" id="ARBA00022793"/>
    </source>
</evidence>
<accession>A0A0H5Q488</accession>
<keyword evidence="1" id="KW-0210">Decarboxylase</keyword>
<organism evidence="3">
    <name type="scientific">uncultured prokaryote</name>
    <dbReference type="NCBI Taxonomy" id="198431"/>
    <lineage>
        <taxon>unclassified sequences</taxon>
        <taxon>environmental samples</taxon>
    </lineage>
</organism>